<dbReference type="Proteomes" id="UP000281406">
    <property type="component" value="Unassembled WGS sequence"/>
</dbReference>
<organism evidence="1 2">
    <name type="scientific">Anabarilius grahami</name>
    <name type="common">Kanglang fish</name>
    <name type="synonym">Barilius grahami</name>
    <dbReference type="NCBI Taxonomy" id="495550"/>
    <lineage>
        <taxon>Eukaryota</taxon>
        <taxon>Metazoa</taxon>
        <taxon>Chordata</taxon>
        <taxon>Craniata</taxon>
        <taxon>Vertebrata</taxon>
        <taxon>Euteleostomi</taxon>
        <taxon>Actinopterygii</taxon>
        <taxon>Neopterygii</taxon>
        <taxon>Teleostei</taxon>
        <taxon>Ostariophysi</taxon>
        <taxon>Cypriniformes</taxon>
        <taxon>Xenocyprididae</taxon>
        <taxon>Xenocypridinae</taxon>
        <taxon>Xenocypridinae incertae sedis</taxon>
        <taxon>Anabarilius</taxon>
    </lineage>
</organism>
<reference evidence="1 2" key="1">
    <citation type="submission" date="2018-10" db="EMBL/GenBank/DDBJ databases">
        <title>Genome assembly for a Yunnan-Guizhou Plateau 3E fish, Anabarilius grahami (Regan), and its evolutionary and genetic applications.</title>
        <authorList>
            <person name="Jiang W."/>
        </authorList>
    </citation>
    <scope>NUCLEOTIDE SEQUENCE [LARGE SCALE GENOMIC DNA]</scope>
    <source>
        <strain evidence="1">AG-KIZ</strain>
        <tissue evidence="1">Muscle</tissue>
    </source>
</reference>
<proteinExistence type="predicted"/>
<evidence type="ECO:0000313" key="1">
    <source>
        <dbReference type="EMBL" id="ROJ33154.1"/>
    </source>
</evidence>
<sequence length="294" mass="32989">MTYTRRTADRDEHYCFESEMFRVYGNGSQALPLAALAWTKDMDVLGPYGAAVPKVPGVSAAVKQTLQPVKPSRNTAYLLSNSGALWFPSQLTHGATRIANVFMNESVLVYDELFSQKKAVRKRKLKANYKTKENVHVPSDSKEKCRKEPICRSRTRDGAERTPCYKNNNNDSIMEERTLKRLSATTTVKPCPKIYRIRLQQVAEVTHNPPFCSIKGQRQGDKSIELTIIQHAQTDPAANGNLSESNVCQQIHQLEEYRNDNLKLLQQWFLGAAPPKAACGGPAVDHVWRGHGGF</sequence>
<protein>
    <submittedName>
        <fullName evidence="1">Uncharacterized protein</fullName>
    </submittedName>
</protein>
<comment type="caution">
    <text evidence="1">The sequence shown here is derived from an EMBL/GenBank/DDBJ whole genome shotgun (WGS) entry which is preliminary data.</text>
</comment>
<evidence type="ECO:0000313" key="2">
    <source>
        <dbReference type="Proteomes" id="UP000281406"/>
    </source>
</evidence>
<dbReference type="EMBL" id="RJVU01061675">
    <property type="protein sequence ID" value="ROJ33154.1"/>
    <property type="molecule type" value="Genomic_DNA"/>
</dbReference>
<dbReference type="AlphaFoldDB" id="A0A3N0XUD3"/>
<accession>A0A3N0XUD3</accession>
<gene>
    <name evidence="1" type="ORF">DPX16_17976</name>
</gene>
<name>A0A3N0XUD3_ANAGA</name>
<keyword evidence="2" id="KW-1185">Reference proteome</keyword>